<reference evidence="1" key="1">
    <citation type="submission" date="2018-01" db="EMBL/GenBank/DDBJ databases">
        <authorList>
            <person name="Krukenberg V."/>
        </authorList>
    </citation>
    <scope>NUCLEOTIDE SEQUENCE</scope>
    <source>
        <strain evidence="1">E20ANME2</strain>
    </source>
</reference>
<keyword evidence="1" id="KW-0067">ATP-binding</keyword>
<gene>
    <name evidence="1" type="ORF">C4B59_00820</name>
</gene>
<dbReference type="EMBL" id="PQXF01000001">
    <property type="protein sequence ID" value="PXF62221.1"/>
    <property type="molecule type" value="Genomic_DNA"/>
</dbReference>
<proteinExistence type="predicted"/>
<accession>A0AC61L785</accession>
<comment type="caution">
    <text evidence="1">The sequence shown here is derived from an EMBL/GenBank/DDBJ whole genome shotgun (WGS) entry which is preliminary data.</text>
</comment>
<protein>
    <submittedName>
        <fullName evidence="1">ATP-binding protein</fullName>
    </submittedName>
</protein>
<organism evidence="1 2">
    <name type="scientific">Candidatus Methanogaster sp</name>
    <dbReference type="NCBI Taxonomy" id="3386292"/>
    <lineage>
        <taxon>Archaea</taxon>
        <taxon>Methanobacteriati</taxon>
        <taxon>Methanobacteriota</taxon>
        <taxon>Stenosarchaea group</taxon>
        <taxon>Methanomicrobia</taxon>
        <taxon>Methanosarcinales</taxon>
        <taxon>ANME-2 cluster</taxon>
        <taxon>Candidatus Methanogasteraceae</taxon>
        <taxon>Candidatus Methanogaster</taxon>
    </lineage>
</organism>
<sequence>MEFHNREKETKEIMAILDSEPSLIMFVYGPINSGKTTLITHLIEELPDEYVVFYVNLRGKFISNYDNFVRALFKLDREKKEYKEILKTISEVSLKSLKFTGIPVTEGVMDLFFREKTYEDVFEFLEDYFTEIAENKIPVLIVDELQKIGDVRINTYLVYELFNLFVRLTKELHLCHVFAVTSDSLFVERVYSEAMLSGRCDYLLVDDFDENATAAFLEEHGFTDDEMKVAWECCGGKPVCLLELIRADDPERKIAKLLRLRTGELKTFLKTLNELGGKITVNDERHEINYELIIDVLKMFLDEEEIDMWSIDEISKRYLVKNNILFIDPDMGIIKPQSRLDLLAIREVMGDAYQLWKPKKTAAATRLSSKSQSRSMTV</sequence>
<evidence type="ECO:0000313" key="2">
    <source>
        <dbReference type="Proteomes" id="UP000248329"/>
    </source>
</evidence>
<evidence type="ECO:0000313" key="1">
    <source>
        <dbReference type="EMBL" id="PXF62221.1"/>
    </source>
</evidence>
<name>A0AC61L785_9EURY</name>
<keyword evidence="1" id="KW-0547">Nucleotide-binding</keyword>
<dbReference type="Proteomes" id="UP000248329">
    <property type="component" value="Unassembled WGS sequence"/>
</dbReference>